<dbReference type="Gene3D" id="2.60.120.560">
    <property type="entry name" value="Exo-inulinase, domain 1"/>
    <property type="match status" value="1"/>
</dbReference>
<dbReference type="NCBIfam" id="TIGR01322">
    <property type="entry name" value="scrB_fam"/>
    <property type="match status" value="1"/>
</dbReference>
<dbReference type="InterPro" id="IPR023296">
    <property type="entry name" value="Glyco_hydro_beta-prop_sf"/>
</dbReference>
<accession>A0A414PMH6</accession>
<name>A0A414PMH6_FUSMR</name>
<dbReference type="RefSeq" id="WP_118234734.1">
    <property type="nucleotide sequence ID" value="NZ_QRHL01000040.1"/>
</dbReference>
<dbReference type="SUPFAM" id="SSF75005">
    <property type="entry name" value="Arabinanase/levansucrase/invertase"/>
    <property type="match status" value="1"/>
</dbReference>
<dbReference type="Proteomes" id="UP000284676">
    <property type="component" value="Unassembled WGS sequence"/>
</dbReference>
<dbReference type="UniPathway" id="UPA00238"/>
<evidence type="ECO:0000256" key="4">
    <source>
        <dbReference type="RuleBase" id="RU362110"/>
    </source>
</evidence>
<protein>
    <recommendedName>
        <fullName evidence="4">Sucrose-6-phosphate hydrolase</fullName>
        <ecNumber evidence="4">3.2.1.26</ecNumber>
    </recommendedName>
    <alternativeName>
        <fullName evidence="5">Invertase</fullName>
    </alternativeName>
</protein>
<evidence type="ECO:0000256" key="5">
    <source>
        <dbReference type="RuleBase" id="RU365015"/>
    </source>
</evidence>
<evidence type="ECO:0000313" key="8">
    <source>
        <dbReference type="EMBL" id="RHF69779.1"/>
    </source>
</evidence>
<comment type="function">
    <text evidence="5">Enables the bacterium to metabolize sucrose as a sole carbon source.</text>
</comment>
<dbReference type="Pfam" id="PF00251">
    <property type="entry name" value="Glyco_hydro_32N"/>
    <property type="match status" value="1"/>
</dbReference>
<dbReference type="InterPro" id="IPR006232">
    <property type="entry name" value="Suc6P_hydrolase"/>
</dbReference>
<dbReference type="InterPro" id="IPR001362">
    <property type="entry name" value="Glyco_hydro_32"/>
</dbReference>
<keyword evidence="5" id="KW-0963">Cytoplasm</keyword>
<dbReference type="AlphaFoldDB" id="A0A414PMH6"/>
<feature type="domain" description="Glycosyl hydrolase family 32 N-terminal" evidence="6">
    <location>
        <begin position="8"/>
        <end position="311"/>
    </location>
</feature>
<comment type="catalytic activity">
    <reaction evidence="4">
        <text>Hydrolysis of terminal non-reducing beta-D-fructofuranoside residues in beta-D-fructofuranosides.</text>
        <dbReference type="EC" id="3.2.1.26"/>
    </reaction>
</comment>
<keyword evidence="5" id="KW-0119">Carbohydrate metabolism</keyword>
<keyword evidence="3 4" id="KW-0326">Glycosidase</keyword>
<dbReference type="PANTHER" id="PTHR43101">
    <property type="entry name" value="BETA-FRUCTOSIDASE"/>
    <property type="match status" value="1"/>
</dbReference>
<evidence type="ECO:0000256" key="3">
    <source>
        <dbReference type="ARBA" id="ARBA00023295"/>
    </source>
</evidence>
<feature type="domain" description="Glycosyl hydrolase family 32 C-terminal" evidence="7">
    <location>
        <begin position="326"/>
        <end position="434"/>
    </location>
</feature>
<comment type="subcellular location">
    <subcellularLocation>
        <location evidence="5">Cytoplasm</location>
    </subcellularLocation>
</comment>
<dbReference type="PROSITE" id="PS00609">
    <property type="entry name" value="GLYCOSYL_HYDROL_F32"/>
    <property type="match status" value="1"/>
</dbReference>
<organism evidence="8 9">
    <name type="scientific">Fusobacterium mortiferum</name>
    <dbReference type="NCBI Taxonomy" id="850"/>
    <lineage>
        <taxon>Bacteria</taxon>
        <taxon>Fusobacteriati</taxon>
        <taxon>Fusobacteriota</taxon>
        <taxon>Fusobacteriia</taxon>
        <taxon>Fusobacteriales</taxon>
        <taxon>Fusobacteriaceae</taxon>
        <taxon>Fusobacterium</taxon>
    </lineage>
</organism>
<dbReference type="Pfam" id="PF08244">
    <property type="entry name" value="Glyco_hydro_32C"/>
    <property type="match status" value="1"/>
</dbReference>
<comment type="caution">
    <text evidence="8">The sequence shown here is derived from an EMBL/GenBank/DDBJ whole genome shotgun (WGS) entry which is preliminary data.</text>
</comment>
<dbReference type="EMBL" id="QRHL01000040">
    <property type="protein sequence ID" value="RHF69779.1"/>
    <property type="molecule type" value="Genomic_DNA"/>
</dbReference>
<dbReference type="EC" id="3.2.1.26" evidence="4"/>
<proteinExistence type="inferred from homology"/>
<dbReference type="SMART" id="SM00640">
    <property type="entry name" value="Glyco_32"/>
    <property type="match status" value="1"/>
</dbReference>
<keyword evidence="2 4" id="KW-0378">Hydrolase</keyword>
<dbReference type="CDD" id="cd08996">
    <property type="entry name" value="GH32_FFase"/>
    <property type="match status" value="1"/>
</dbReference>
<dbReference type="GO" id="GO:0004564">
    <property type="term" value="F:beta-fructofuranosidase activity"/>
    <property type="evidence" value="ECO:0007669"/>
    <property type="project" value="UniProtKB-EC"/>
</dbReference>
<dbReference type="InterPro" id="IPR013189">
    <property type="entry name" value="Glyco_hydro_32_C"/>
</dbReference>
<gene>
    <name evidence="8" type="ORF">DW663_12185</name>
</gene>
<evidence type="ECO:0000256" key="2">
    <source>
        <dbReference type="ARBA" id="ARBA00022801"/>
    </source>
</evidence>
<dbReference type="SUPFAM" id="SSF49899">
    <property type="entry name" value="Concanavalin A-like lectins/glucanases"/>
    <property type="match status" value="1"/>
</dbReference>
<dbReference type="PANTHER" id="PTHR43101:SF1">
    <property type="entry name" value="BETA-FRUCTOSIDASE"/>
    <property type="match status" value="1"/>
</dbReference>
<dbReference type="InterPro" id="IPR013320">
    <property type="entry name" value="ConA-like_dom_sf"/>
</dbReference>
<dbReference type="InterPro" id="IPR018053">
    <property type="entry name" value="Glyco_hydro_32_AS"/>
</dbReference>
<dbReference type="GO" id="GO:0005985">
    <property type="term" value="P:sucrose metabolic process"/>
    <property type="evidence" value="ECO:0007669"/>
    <property type="project" value="UniProtKB-UniPathway"/>
</dbReference>
<dbReference type="InterPro" id="IPR051214">
    <property type="entry name" value="GH32_Enzymes"/>
</dbReference>
<evidence type="ECO:0000259" key="7">
    <source>
        <dbReference type="Pfam" id="PF08244"/>
    </source>
</evidence>
<evidence type="ECO:0000256" key="1">
    <source>
        <dbReference type="ARBA" id="ARBA00009902"/>
    </source>
</evidence>
<dbReference type="Gene3D" id="2.115.10.20">
    <property type="entry name" value="Glycosyl hydrolase domain, family 43"/>
    <property type="match status" value="1"/>
</dbReference>
<dbReference type="InterPro" id="IPR013148">
    <property type="entry name" value="Glyco_hydro_32_N"/>
</dbReference>
<reference evidence="8 9" key="1">
    <citation type="submission" date="2018-08" db="EMBL/GenBank/DDBJ databases">
        <title>A genome reference for cultivated species of the human gut microbiota.</title>
        <authorList>
            <person name="Zou Y."/>
            <person name="Xue W."/>
            <person name="Luo G."/>
        </authorList>
    </citation>
    <scope>NUCLEOTIDE SEQUENCE [LARGE SCALE GENOMIC DNA]</scope>
    <source>
        <strain evidence="8 9">AM25-1</strain>
    </source>
</reference>
<sequence length="458" mass="53873">MNKRPLFHFTPIKNWMNDPNGLCYYKGKYHLFYQHNPENLYWGNMTWGHATSDDLFNWEHLPYAISPDIPEDIDGCFSGSGFVKDDELYLAYTGVIMTTKKINEYGNTVTVGENDLISTQLFAKSKDGFTFEKLSEPKIVAPERYCTAHFRDPKIWGKNGKYYMVLGGKKDNKGRVLFYQSEDFKNWKFVNEIYEENMGFMWECPDFFELDGKSILVFSPQGIGKEGQEHLAGYYMGDFDYETGKLTHKEFQVLDNGFELYAPQTFKDKKGRRIMIAWLVNHHPFPEENWTGMMTLPRELKIIDDKLYMYPVEEFNKYRRNLEIYKKVDTEFQIEMTDKVYDIEFKLNCDKDFEIVIGDKEKKGLKLTYSSQDKRIIFDRNGAVNNFESLEIFGTKRVVNYTLSDDTDFRIIRDKNVVEIYINNGEKVFTSLVNFTEEQNFLTIVGESNVIKVYSLKN</sequence>
<evidence type="ECO:0000259" key="6">
    <source>
        <dbReference type="Pfam" id="PF00251"/>
    </source>
</evidence>
<evidence type="ECO:0000313" key="9">
    <source>
        <dbReference type="Proteomes" id="UP000284676"/>
    </source>
</evidence>
<dbReference type="GO" id="GO:0005737">
    <property type="term" value="C:cytoplasm"/>
    <property type="evidence" value="ECO:0007669"/>
    <property type="project" value="UniProtKB-SubCell"/>
</dbReference>
<comment type="pathway">
    <text evidence="5">Glycan biosynthesis; sucrose metabolism.</text>
</comment>
<comment type="similarity">
    <text evidence="1 4">Belongs to the glycosyl hydrolase 32 family.</text>
</comment>